<proteinExistence type="predicted"/>
<reference evidence="1 2" key="1">
    <citation type="submission" date="2020-10" db="EMBL/GenBank/DDBJ databases">
        <title>Connecting structure to function with the recovery of over 1000 high-quality activated sludge metagenome-assembled genomes encoding full-length rRNA genes using long-read sequencing.</title>
        <authorList>
            <person name="Singleton C.M."/>
            <person name="Petriglieri F."/>
            <person name="Kristensen J.M."/>
            <person name="Kirkegaard R.H."/>
            <person name="Michaelsen T.Y."/>
            <person name="Andersen M.H."/>
            <person name="Karst S.M."/>
            <person name="Dueholm M.S."/>
            <person name="Nielsen P.H."/>
            <person name="Albertsen M."/>
        </authorList>
    </citation>
    <scope>NUCLEOTIDE SEQUENCE [LARGE SCALE GENOMIC DNA]</scope>
    <source>
        <strain evidence="1">Lyne_18-Q3-R50-59_MAXAC.006</strain>
    </source>
</reference>
<name>A0A936N9Q1_9ACTN</name>
<accession>A0A936N9Q1</accession>
<dbReference type="AlphaFoldDB" id="A0A936N9Q1"/>
<dbReference type="EMBL" id="JADJZA010000001">
    <property type="protein sequence ID" value="MBK9296005.1"/>
    <property type="molecule type" value="Genomic_DNA"/>
</dbReference>
<comment type="caution">
    <text evidence="1">The sequence shown here is derived from an EMBL/GenBank/DDBJ whole genome shotgun (WGS) entry which is preliminary data.</text>
</comment>
<sequence>MPLDEFRAQLELEIEHYVRPSEAHKLLWELEPEIVLTTNYDRFLEHTFAAIRERSVRVLDYTQAPQLQRLLQSSSLSSEDPVVVHLHGSVADTEKVILSERDYRHLLYEQPGYRMVLSALFITRTVLMLGFSVDDRELLALLEMLRQSLKDGSSPDYALIPTSAGSVSAGRLRKDFGVDVIGYEPADDTHAEVIDFLTTLKSEADGLRATGP</sequence>
<evidence type="ECO:0000313" key="1">
    <source>
        <dbReference type="EMBL" id="MBK9296005.1"/>
    </source>
</evidence>
<gene>
    <name evidence="1" type="ORF">IPN02_03845</name>
</gene>
<dbReference type="Proteomes" id="UP000727993">
    <property type="component" value="Unassembled WGS sequence"/>
</dbReference>
<protein>
    <submittedName>
        <fullName evidence="1">SIR2 family protein</fullName>
    </submittedName>
</protein>
<dbReference type="Pfam" id="PF13289">
    <property type="entry name" value="SIR2_2"/>
    <property type="match status" value="1"/>
</dbReference>
<organism evidence="1 2">
    <name type="scientific">Candidatus Neomicrothrix subdominans</name>
    <dbReference type="NCBI Taxonomy" id="2954438"/>
    <lineage>
        <taxon>Bacteria</taxon>
        <taxon>Bacillati</taxon>
        <taxon>Actinomycetota</taxon>
        <taxon>Acidimicrobiia</taxon>
        <taxon>Acidimicrobiales</taxon>
        <taxon>Microthrixaceae</taxon>
        <taxon>Candidatus Neomicrothrix</taxon>
    </lineage>
</organism>
<evidence type="ECO:0000313" key="2">
    <source>
        <dbReference type="Proteomes" id="UP000727993"/>
    </source>
</evidence>